<dbReference type="EC" id="3.1.4.58" evidence="2"/>
<keyword evidence="5" id="KW-1185">Reference proteome</keyword>
<feature type="short sequence motif" description="HXTX 2" evidence="2">
    <location>
        <begin position="143"/>
        <end position="146"/>
    </location>
</feature>
<keyword evidence="1 2" id="KW-0378">Hydrolase</keyword>
<protein>
    <recommendedName>
        <fullName evidence="2">RNA 2',3'-cyclic phosphodiesterase</fullName>
        <shortName evidence="2">RNA 2',3'-CPDase</shortName>
        <ecNumber evidence="2">3.1.4.58</ecNumber>
    </recommendedName>
</protein>
<dbReference type="EMBL" id="JAATNW010000004">
    <property type="protein sequence ID" value="NMH59996.1"/>
    <property type="molecule type" value="Genomic_DNA"/>
</dbReference>
<evidence type="ECO:0000256" key="2">
    <source>
        <dbReference type="HAMAP-Rule" id="MF_01940"/>
    </source>
</evidence>
<dbReference type="PANTHER" id="PTHR35561">
    <property type="entry name" value="RNA 2',3'-CYCLIC PHOSPHODIESTERASE"/>
    <property type="match status" value="1"/>
</dbReference>
<comment type="caution">
    <text evidence="4">The sequence shown here is derived from an EMBL/GenBank/DDBJ whole genome shotgun (WGS) entry which is preliminary data.</text>
</comment>
<dbReference type="NCBIfam" id="TIGR02258">
    <property type="entry name" value="2_5_ligase"/>
    <property type="match status" value="1"/>
</dbReference>
<feature type="active site" description="Proton acceptor" evidence="2">
    <location>
        <position position="143"/>
    </location>
</feature>
<comment type="similarity">
    <text evidence="2">Belongs to the 2H phosphoesterase superfamily. ThpR family.</text>
</comment>
<organism evidence="4 5">
    <name type="scientific">Alteromonas ponticola</name>
    <dbReference type="NCBI Taxonomy" id="2720613"/>
    <lineage>
        <taxon>Bacteria</taxon>
        <taxon>Pseudomonadati</taxon>
        <taxon>Pseudomonadota</taxon>
        <taxon>Gammaproteobacteria</taxon>
        <taxon>Alteromonadales</taxon>
        <taxon>Alteromonadaceae</taxon>
        <taxon>Alteromonas/Salinimonas group</taxon>
        <taxon>Alteromonas</taxon>
    </lineage>
</organism>
<feature type="active site" description="Proton donor" evidence="2">
    <location>
        <position position="61"/>
    </location>
</feature>
<sequence>MRCFIGLDLNAQQKLALQSWQQKALPEIRSREQTPPAKRQRKENIRNVHAAPVAVPAANFHITLAFLGDISASQQESLITHLDQIHAHPISLQLTQSGYWQKPKIVFVAPSSLPQSLAALHTQVRKAARAASIETESRDYQPHVTVLRKAPPTLPPPLFLPDIQCEFTAFHLFESVSTASGVTYPIRHSWKLTPNLSTREQLRRGLI</sequence>
<dbReference type="PANTHER" id="PTHR35561:SF1">
    <property type="entry name" value="RNA 2',3'-CYCLIC PHOSPHODIESTERASE"/>
    <property type="match status" value="1"/>
</dbReference>
<evidence type="ECO:0000256" key="1">
    <source>
        <dbReference type="ARBA" id="ARBA00022801"/>
    </source>
</evidence>
<dbReference type="Pfam" id="PF02834">
    <property type="entry name" value="LigT_PEase"/>
    <property type="match status" value="1"/>
</dbReference>
<evidence type="ECO:0000313" key="5">
    <source>
        <dbReference type="Proteomes" id="UP000709336"/>
    </source>
</evidence>
<dbReference type="RefSeq" id="WP_169210560.1">
    <property type="nucleotide sequence ID" value="NZ_JAATNW010000004.1"/>
</dbReference>
<accession>A0ABX1R255</accession>
<evidence type="ECO:0000313" key="4">
    <source>
        <dbReference type="EMBL" id="NMH59996.1"/>
    </source>
</evidence>
<dbReference type="InterPro" id="IPR009097">
    <property type="entry name" value="Cyclic_Pdiesterase"/>
</dbReference>
<feature type="short sequence motif" description="HXTX 1" evidence="2">
    <location>
        <begin position="61"/>
        <end position="64"/>
    </location>
</feature>
<comment type="function">
    <text evidence="2">Hydrolyzes RNA 2',3'-cyclic phosphodiester to an RNA 2'-phosphomonoester.</text>
</comment>
<proteinExistence type="inferred from homology"/>
<comment type="catalytic activity">
    <reaction evidence="2">
        <text>a 3'-end 2',3'-cyclophospho-ribonucleotide-RNA + H2O = a 3'-end 2'-phospho-ribonucleotide-RNA + H(+)</text>
        <dbReference type="Rhea" id="RHEA:11828"/>
        <dbReference type="Rhea" id="RHEA-COMP:10464"/>
        <dbReference type="Rhea" id="RHEA-COMP:17353"/>
        <dbReference type="ChEBI" id="CHEBI:15377"/>
        <dbReference type="ChEBI" id="CHEBI:15378"/>
        <dbReference type="ChEBI" id="CHEBI:83064"/>
        <dbReference type="ChEBI" id="CHEBI:173113"/>
        <dbReference type="EC" id="3.1.4.58"/>
    </reaction>
</comment>
<dbReference type="Proteomes" id="UP000709336">
    <property type="component" value="Unassembled WGS sequence"/>
</dbReference>
<evidence type="ECO:0000259" key="3">
    <source>
        <dbReference type="Pfam" id="PF02834"/>
    </source>
</evidence>
<dbReference type="SUPFAM" id="SSF55144">
    <property type="entry name" value="LigT-like"/>
    <property type="match status" value="1"/>
</dbReference>
<feature type="domain" description="Phosphoesterase HXTX" evidence="3">
    <location>
        <begin position="44"/>
        <end position="103"/>
    </location>
</feature>
<gene>
    <name evidence="4" type="primary">thpR</name>
    <name evidence="4" type="ORF">HCJ96_08210</name>
</gene>
<name>A0ABX1R255_9ALTE</name>
<dbReference type="HAMAP" id="MF_01940">
    <property type="entry name" value="RNA_CPDase"/>
    <property type="match status" value="1"/>
</dbReference>
<dbReference type="InterPro" id="IPR004175">
    <property type="entry name" value="RNA_CPDase"/>
</dbReference>
<dbReference type="InterPro" id="IPR014051">
    <property type="entry name" value="Phosphoesterase_HXTX"/>
</dbReference>
<reference evidence="4 5" key="1">
    <citation type="submission" date="2020-03" db="EMBL/GenBank/DDBJ databases">
        <title>Alteromonas ponticola sp. nov., isolated from seawater.</title>
        <authorList>
            <person name="Yoon J.-H."/>
            <person name="Kim Y.-O."/>
        </authorList>
    </citation>
    <scope>NUCLEOTIDE SEQUENCE [LARGE SCALE GENOMIC DNA]</scope>
    <source>
        <strain evidence="4 5">MYP5</strain>
    </source>
</reference>
<dbReference type="Gene3D" id="3.90.1140.10">
    <property type="entry name" value="Cyclic phosphodiesterase"/>
    <property type="match status" value="1"/>
</dbReference>